<dbReference type="PATRIC" id="fig|1096930.3.peg.1772"/>
<proteinExistence type="predicted"/>
<dbReference type="eggNOG" id="COG2929">
    <property type="taxonomic scope" value="Bacteria"/>
</dbReference>
<dbReference type="InterPro" id="IPR038573">
    <property type="entry name" value="BrnT_sf"/>
</dbReference>
<evidence type="ECO:0000313" key="1">
    <source>
        <dbReference type="EMBL" id="EQB16863.1"/>
    </source>
</evidence>
<protein>
    <submittedName>
        <fullName evidence="1">Uncharacterized protein</fullName>
    </submittedName>
</protein>
<comment type="caution">
    <text evidence="1">The sequence shown here is derived from an EMBL/GenBank/DDBJ whole genome shotgun (WGS) entry which is preliminary data.</text>
</comment>
<name>T0HXQ1_9SPHN</name>
<dbReference type="AlphaFoldDB" id="T0HXQ1"/>
<dbReference type="EMBL" id="ATHL01000062">
    <property type="protein sequence ID" value="EQB16863.1"/>
    <property type="molecule type" value="Genomic_DNA"/>
</dbReference>
<evidence type="ECO:0000313" key="2">
    <source>
        <dbReference type="Proteomes" id="UP000015527"/>
    </source>
</evidence>
<keyword evidence="2" id="KW-1185">Reference proteome</keyword>
<reference evidence="1 2" key="1">
    <citation type="journal article" date="2013" name="Genome Announc.">
        <title>Genome Sequence of Novosphingobium lindaniclasticum LE124T, Isolated from a Hexachlorocyclohexane Dumpsite.</title>
        <authorList>
            <person name="Saxena A."/>
            <person name="Nayyar N."/>
            <person name="Sangwan N."/>
            <person name="Kumari R."/>
            <person name="Khurana J.P."/>
            <person name="Lal R."/>
        </authorList>
    </citation>
    <scope>NUCLEOTIDE SEQUENCE [LARGE SCALE GENOMIC DNA]</scope>
    <source>
        <strain evidence="1 2">LE124</strain>
    </source>
</reference>
<organism evidence="1 2">
    <name type="scientific">Novosphingobium lindaniclasticum LE124</name>
    <dbReference type="NCBI Taxonomy" id="1096930"/>
    <lineage>
        <taxon>Bacteria</taxon>
        <taxon>Pseudomonadati</taxon>
        <taxon>Pseudomonadota</taxon>
        <taxon>Alphaproteobacteria</taxon>
        <taxon>Sphingomonadales</taxon>
        <taxon>Sphingomonadaceae</taxon>
        <taxon>Novosphingobium</taxon>
    </lineage>
</organism>
<gene>
    <name evidence="1" type="ORF">L284_08945</name>
</gene>
<accession>T0HXQ1</accession>
<dbReference type="Gene3D" id="3.10.450.530">
    <property type="entry name" value="Ribonuclease toxin, BrnT, of type II toxin-antitoxin system"/>
    <property type="match status" value="1"/>
</dbReference>
<dbReference type="Proteomes" id="UP000015527">
    <property type="component" value="Unassembled WGS sequence"/>
</dbReference>
<sequence>MIIVGDEPKRQANLVKYGIDFADVGEGFFLSALVIPAKNGRFAAIR</sequence>